<reference evidence="1" key="1">
    <citation type="journal article" date="2021" name="Nat. Commun.">
        <title>Genetic determinants of endophytism in the Arabidopsis root mycobiome.</title>
        <authorList>
            <person name="Mesny F."/>
            <person name="Miyauchi S."/>
            <person name="Thiergart T."/>
            <person name="Pickel B."/>
            <person name="Atanasova L."/>
            <person name="Karlsson M."/>
            <person name="Huettel B."/>
            <person name="Barry K.W."/>
            <person name="Haridas S."/>
            <person name="Chen C."/>
            <person name="Bauer D."/>
            <person name="Andreopoulos W."/>
            <person name="Pangilinan J."/>
            <person name="LaButti K."/>
            <person name="Riley R."/>
            <person name="Lipzen A."/>
            <person name="Clum A."/>
            <person name="Drula E."/>
            <person name="Henrissat B."/>
            <person name="Kohler A."/>
            <person name="Grigoriev I.V."/>
            <person name="Martin F.M."/>
            <person name="Hacquard S."/>
        </authorList>
    </citation>
    <scope>NUCLEOTIDE SEQUENCE</scope>
    <source>
        <strain evidence="1">MPI-CAGE-CH-0243</strain>
    </source>
</reference>
<dbReference type="EMBL" id="JAGMWT010000007">
    <property type="protein sequence ID" value="KAH7125184.1"/>
    <property type="molecule type" value="Genomic_DNA"/>
</dbReference>
<dbReference type="AlphaFoldDB" id="A0A9P9DSJ7"/>
<evidence type="ECO:0000313" key="1">
    <source>
        <dbReference type="EMBL" id="KAH7125184.1"/>
    </source>
</evidence>
<gene>
    <name evidence="1" type="ORF">B0J11DRAFT_579747</name>
</gene>
<evidence type="ECO:0000313" key="2">
    <source>
        <dbReference type="Proteomes" id="UP000700596"/>
    </source>
</evidence>
<keyword evidence="2" id="KW-1185">Reference proteome</keyword>
<evidence type="ECO:0008006" key="3">
    <source>
        <dbReference type="Google" id="ProtNLM"/>
    </source>
</evidence>
<organism evidence="1 2">
    <name type="scientific">Dendryphion nanum</name>
    <dbReference type="NCBI Taxonomy" id="256645"/>
    <lineage>
        <taxon>Eukaryota</taxon>
        <taxon>Fungi</taxon>
        <taxon>Dikarya</taxon>
        <taxon>Ascomycota</taxon>
        <taxon>Pezizomycotina</taxon>
        <taxon>Dothideomycetes</taxon>
        <taxon>Pleosporomycetidae</taxon>
        <taxon>Pleosporales</taxon>
        <taxon>Torulaceae</taxon>
        <taxon>Dendryphion</taxon>
    </lineage>
</organism>
<dbReference type="Proteomes" id="UP000700596">
    <property type="component" value="Unassembled WGS sequence"/>
</dbReference>
<proteinExistence type="predicted"/>
<comment type="caution">
    <text evidence="1">The sequence shown here is derived from an EMBL/GenBank/DDBJ whole genome shotgun (WGS) entry which is preliminary data.</text>
</comment>
<accession>A0A9P9DSJ7</accession>
<protein>
    <recommendedName>
        <fullName evidence="3">BTB domain-containing protein</fullName>
    </recommendedName>
</protein>
<name>A0A9P9DSJ7_9PLEO</name>
<sequence length="271" mass="30768">MADDLDAEYHGPYNGSILGLHNDPTINELVKITIVEPNDVQTFEIPRILLLKYSPSFAPMFQNSTVQIVECRDNISIDTFFSFTHWLYYQYRRACAKKMVWACSDVLSTNAEKIAPQYIYTGQNILPPGGATIPLTKLGPQSLISAFRLHRFAILYNMIDLSQDAIHRMVYLLKILPGHSWTELAPFVSSIYLVTVPGSIMRKLFVDAFSYHIDLGRQLPFVHMPQQFLADILRKVHGKLRQNPGLVLQADLAAQDYDSPVVSRKRKDPGN</sequence>